<feature type="region of interest" description="Disordered" evidence="1">
    <location>
        <begin position="88"/>
        <end position="111"/>
    </location>
</feature>
<evidence type="ECO:0000256" key="1">
    <source>
        <dbReference type="SAM" id="MobiDB-lite"/>
    </source>
</evidence>
<evidence type="ECO:0000313" key="2">
    <source>
        <dbReference type="EMBL" id="GBM84490.1"/>
    </source>
</evidence>
<reference evidence="2 3" key="1">
    <citation type="journal article" date="2019" name="Sci. Rep.">
        <title>Orb-weaving spider Araneus ventricosus genome elucidates the spidroin gene catalogue.</title>
        <authorList>
            <person name="Kono N."/>
            <person name="Nakamura H."/>
            <person name="Ohtoshi R."/>
            <person name="Moran D.A.P."/>
            <person name="Shinohara A."/>
            <person name="Yoshida Y."/>
            <person name="Fujiwara M."/>
            <person name="Mori M."/>
            <person name="Tomita M."/>
            <person name="Arakawa K."/>
        </authorList>
    </citation>
    <scope>NUCLEOTIDE SEQUENCE [LARGE SCALE GENOMIC DNA]</scope>
</reference>
<protein>
    <submittedName>
        <fullName evidence="2">Uncharacterized protein</fullName>
    </submittedName>
</protein>
<gene>
    <name evidence="2" type="ORF">AVEN_192201_1</name>
</gene>
<dbReference type="AlphaFoldDB" id="A0A4Y2J3L6"/>
<organism evidence="2 3">
    <name type="scientific">Araneus ventricosus</name>
    <name type="common">Orbweaver spider</name>
    <name type="synonym">Epeira ventricosa</name>
    <dbReference type="NCBI Taxonomy" id="182803"/>
    <lineage>
        <taxon>Eukaryota</taxon>
        <taxon>Metazoa</taxon>
        <taxon>Ecdysozoa</taxon>
        <taxon>Arthropoda</taxon>
        <taxon>Chelicerata</taxon>
        <taxon>Arachnida</taxon>
        <taxon>Araneae</taxon>
        <taxon>Araneomorphae</taxon>
        <taxon>Entelegynae</taxon>
        <taxon>Araneoidea</taxon>
        <taxon>Araneidae</taxon>
        <taxon>Araneus</taxon>
    </lineage>
</organism>
<name>A0A4Y2J3L6_ARAVE</name>
<keyword evidence="3" id="KW-1185">Reference proteome</keyword>
<comment type="caution">
    <text evidence="2">The sequence shown here is derived from an EMBL/GenBank/DDBJ whole genome shotgun (WGS) entry which is preliminary data.</text>
</comment>
<proteinExistence type="predicted"/>
<accession>A0A4Y2J3L6</accession>
<dbReference type="EMBL" id="BGPR01003162">
    <property type="protein sequence ID" value="GBM84490.1"/>
    <property type="molecule type" value="Genomic_DNA"/>
</dbReference>
<dbReference type="Proteomes" id="UP000499080">
    <property type="component" value="Unassembled WGS sequence"/>
</dbReference>
<evidence type="ECO:0000313" key="3">
    <source>
        <dbReference type="Proteomes" id="UP000499080"/>
    </source>
</evidence>
<sequence>MQSRKSGQGEYMEEFPEFCPFPFSAFPNKETKRWDGRNMIPERERETLASSTMNIHNNEMNAKLRKARPCQGAKYWYADPTDTSSIKSFPALVTSPPVSPAPRNRGQGGHG</sequence>